<comment type="similarity">
    <text evidence="1">Belongs to the ATP-dependent AMP-binding enzyme family.</text>
</comment>
<dbReference type="GO" id="GO:0006629">
    <property type="term" value="P:lipid metabolic process"/>
    <property type="evidence" value="ECO:0007669"/>
    <property type="project" value="InterPro"/>
</dbReference>
<name>A0A1Y2ELZ3_9BASI</name>
<dbReference type="GO" id="GO:0005524">
    <property type="term" value="F:ATP binding"/>
    <property type="evidence" value="ECO:0007669"/>
    <property type="project" value="UniProtKB-KW"/>
</dbReference>
<keyword evidence="4" id="KW-0067">ATP-binding</keyword>
<dbReference type="Gene3D" id="3.40.50.12780">
    <property type="entry name" value="N-terminal domain of ligase-like"/>
    <property type="match status" value="1"/>
</dbReference>
<dbReference type="Gene3D" id="3.30.300.30">
    <property type="match status" value="1"/>
</dbReference>
<dbReference type="EMBL" id="MCGR01000051">
    <property type="protein sequence ID" value="ORY72610.1"/>
    <property type="molecule type" value="Genomic_DNA"/>
</dbReference>
<evidence type="ECO:0000256" key="2">
    <source>
        <dbReference type="ARBA" id="ARBA00022598"/>
    </source>
</evidence>
<dbReference type="Pfam" id="PF00501">
    <property type="entry name" value="AMP-binding"/>
    <property type="match status" value="1"/>
</dbReference>
<dbReference type="InterPro" id="IPR020845">
    <property type="entry name" value="AMP-binding_CS"/>
</dbReference>
<dbReference type="InParanoid" id="A0A1Y2ELZ3"/>
<keyword evidence="3" id="KW-0547">Nucleotide-binding</keyword>
<dbReference type="NCBIfam" id="TIGR01217">
    <property type="entry name" value="ac_ac_CoA_syn"/>
    <property type="match status" value="1"/>
</dbReference>
<dbReference type="SUPFAM" id="SSF56801">
    <property type="entry name" value="Acetyl-CoA synthetase-like"/>
    <property type="match status" value="1"/>
</dbReference>
<dbReference type="PANTHER" id="PTHR42921">
    <property type="entry name" value="ACETOACETYL-COA SYNTHETASE"/>
    <property type="match status" value="1"/>
</dbReference>
<evidence type="ECO:0000313" key="6">
    <source>
        <dbReference type="EMBL" id="ORY72610.1"/>
    </source>
</evidence>
<evidence type="ECO:0000259" key="5">
    <source>
        <dbReference type="Pfam" id="PF00501"/>
    </source>
</evidence>
<keyword evidence="2" id="KW-0436">Ligase</keyword>
<evidence type="ECO:0000313" key="7">
    <source>
        <dbReference type="Proteomes" id="UP000193467"/>
    </source>
</evidence>
<dbReference type="InterPro" id="IPR000873">
    <property type="entry name" value="AMP-dep_synth/lig_dom"/>
</dbReference>
<dbReference type="InterPro" id="IPR005914">
    <property type="entry name" value="Acac_CoA_synth"/>
</dbReference>
<dbReference type="PANTHER" id="PTHR42921:SF1">
    <property type="entry name" value="ACETOACETYL-COA SYNTHETASE"/>
    <property type="match status" value="1"/>
</dbReference>
<evidence type="ECO:0000256" key="3">
    <source>
        <dbReference type="ARBA" id="ARBA00022741"/>
    </source>
</evidence>
<dbReference type="Proteomes" id="UP000193467">
    <property type="component" value="Unassembled WGS sequence"/>
</dbReference>
<keyword evidence="7" id="KW-1185">Reference proteome</keyword>
<feature type="domain" description="AMP-dependent synthetase/ligase" evidence="5">
    <location>
        <begin position="144"/>
        <end position="510"/>
    </location>
</feature>
<evidence type="ECO:0000256" key="1">
    <source>
        <dbReference type="ARBA" id="ARBA00006432"/>
    </source>
</evidence>
<protein>
    <submittedName>
        <fullName evidence="6">Acetoacetyl-CoA synthetase</fullName>
    </submittedName>
</protein>
<organism evidence="6 7">
    <name type="scientific">Leucosporidium creatinivorum</name>
    <dbReference type="NCBI Taxonomy" id="106004"/>
    <lineage>
        <taxon>Eukaryota</taxon>
        <taxon>Fungi</taxon>
        <taxon>Dikarya</taxon>
        <taxon>Basidiomycota</taxon>
        <taxon>Pucciniomycotina</taxon>
        <taxon>Microbotryomycetes</taxon>
        <taxon>Leucosporidiales</taxon>
        <taxon>Leucosporidium</taxon>
    </lineage>
</organism>
<dbReference type="NCBIfam" id="NF002937">
    <property type="entry name" value="PRK03584.1"/>
    <property type="match status" value="1"/>
</dbReference>
<dbReference type="InterPro" id="IPR042099">
    <property type="entry name" value="ANL_N_sf"/>
</dbReference>
<dbReference type="PROSITE" id="PS00455">
    <property type="entry name" value="AMP_BINDING"/>
    <property type="match status" value="1"/>
</dbReference>
<accession>A0A1Y2ELZ3</accession>
<dbReference type="STRING" id="106004.A0A1Y2ELZ3"/>
<dbReference type="GO" id="GO:0030729">
    <property type="term" value="F:acetoacetate-CoA ligase activity"/>
    <property type="evidence" value="ECO:0007669"/>
    <property type="project" value="InterPro"/>
</dbReference>
<reference evidence="6 7" key="1">
    <citation type="submission" date="2016-07" db="EMBL/GenBank/DDBJ databases">
        <title>Pervasive Adenine N6-methylation of Active Genes in Fungi.</title>
        <authorList>
            <consortium name="DOE Joint Genome Institute"/>
            <person name="Mondo S.J."/>
            <person name="Dannebaum R.O."/>
            <person name="Kuo R.C."/>
            <person name="Labutti K."/>
            <person name="Haridas S."/>
            <person name="Kuo A."/>
            <person name="Salamov A."/>
            <person name="Ahrendt S.R."/>
            <person name="Lipzen A."/>
            <person name="Sullivan W."/>
            <person name="Andreopoulos W.B."/>
            <person name="Clum A."/>
            <person name="Lindquist E."/>
            <person name="Daum C."/>
            <person name="Ramamoorthy G.K."/>
            <person name="Gryganskyi A."/>
            <person name="Culley D."/>
            <person name="Magnuson J.K."/>
            <person name="James T.Y."/>
            <person name="O'Malley M.A."/>
            <person name="Stajich J.E."/>
            <person name="Spatafora J.W."/>
            <person name="Visel A."/>
            <person name="Grigoriev I.V."/>
        </authorList>
    </citation>
    <scope>NUCLEOTIDE SEQUENCE [LARGE SCALE GENOMIC DNA]</scope>
    <source>
        <strain evidence="6 7">62-1032</strain>
    </source>
</reference>
<dbReference type="OrthoDB" id="10253869at2759"/>
<proteinExistence type="inferred from homology"/>
<evidence type="ECO:0000256" key="4">
    <source>
        <dbReference type="ARBA" id="ARBA00022840"/>
    </source>
</evidence>
<dbReference type="InterPro" id="IPR045851">
    <property type="entry name" value="AMP-bd_C_sf"/>
</dbReference>
<sequence>MAPSQIVAPLPSKRTVFYKPSAAEADVTQDSEFRRFVNKRYGLNLKDYWELHAWSVENLNEFWKSTWDFTGIIGEREGDILFDDSVPMNEVNPRLIRAKLNFAENMLLSHKNARSDATAIISVVEPDPSFSHSSPQYLDSTFLRKLSFEELYQEVRTLGHSLKAMGVRPGDVVGAFAPSNAEMICAALAAASIGAIWSSTPSEFGTNAVLERLTQIKPKILFTADEYRYAGKTIPIYEKLLTVLEALPSVEQVIVVGQLTRDRKPRIPYPSDRKGRSWSIYTDVVANGRGAPKEIEFWRGQAMAPLWILFSSGTTGKPKCIVHSAGGMVLSQKMTNTFQNNYRAGDIFLQFSTLGWMMWNYSVGTIGNGVTVVAYDGSPLSPQSILFQLVDKYQITTLGISPRFLQVLETAGYQPNKHHSLKSLKAIATAGSVLKGDLYDWVHVNVGKRVWINNGTGGTDICNLFIGSAPSLPTHHAEITCKGLGMDLHAWDDDGKSILDGQGEMVIVKPFPNMPIGFWGDEGNKRYREAYFEAFKQPVWTQGDWIEVHSLTGGVTVFGRSDGVLNPQGVRFGSAEIYSVVEEIHSVEDCLAVAQKLGDGDERVILFVKPMEGRLNESIIGEIRSTIRSKLSNRHVPAKIINCDKIPYTTNGKRLEIPVKKLINGIPYDSLNLSSAEDPQCLRFFVNHPELKLPGKAKL</sequence>
<gene>
    <name evidence="6" type="ORF">BCR35DRAFT_307640</name>
</gene>
<comment type="caution">
    <text evidence="6">The sequence shown here is derived from an EMBL/GenBank/DDBJ whole genome shotgun (WGS) entry which is preliminary data.</text>
</comment>
<dbReference type="AlphaFoldDB" id="A0A1Y2ELZ3"/>